<accession>A0A7K3WF60</accession>
<protein>
    <submittedName>
        <fullName evidence="2">Protein-tyrosine-phosphatase</fullName>
    </submittedName>
</protein>
<dbReference type="Gene3D" id="3.40.50.2300">
    <property type="match status" value="1"/>
</dbReference>
<dbReference type="Pfam" id="PF01451">
    <property type="entry name" value="LMWPc"/>
    <property type="match status" value="1"/>
</dbReference>
<name>A0A7K3WF60_9ACTN</name>
<sequence>MARHWSPDPVFRVLVVCTGNICRSALAERLGRAYLDDALGDAAEQVHLSSAGTGAVVGSGMHPDTALVLAGFGGDHTGFVARQLAPEMVVDADLTLTLTRAHRGTALAEAPRALARTFTLREAADLLALVDPDVDLPGDAFADRARALVRQMAAVRARRAGGAADDIGDPIGQPIDVQQQVGDAVVAALVPILARLVDLHGGGRWVAGPSGTGAFVQVS</sequence>
<evidence type="ECO:0000313" key="3">
    <source>
        <dbReference type="Proteomes" id="UP000470470"/>
    </source>
</evidence>
<dbReference type="EMBL" id="JAAGWK010000019">
    <property type="protein sequence ID" value="NEL55042.1"/>
    <property type="molecule type" value="Genomic_DNA"/>
</dbReference>
<dbReference type="GO" id="GO:0004725">
    <property type="term" value="F:protein tyrosine phosphatase activity"/>
    <property type="evidence" value="ECO:0007669"/>
    <property type="project" value="TreeGrafter"/>
</dbReference>
<feature type="domain" description="Phosphotyrosine protein phosphatase I" evidence="1">
    <location>
        <begin position="11"/>
        <end position="195"/>
    </location>
</feature>
<dbReference type="PANTHER" id="PTHR11717:SF31">
    <property type="entry name" value="LOW MOLECULAR WEIGHT PROTEIN-TYROSINE-PHOSPHATASE ETP-RELATED"/>
    <property type="match status" value="1"/>
</dbReference>
<evidence type="ECO:0000313" key="2">
    <source>
        <dbReference type="EMBL" id="NEL55042.1"/>
    </source>
</evidence>
<keyword evidence="3" id="KW-1185">Reference proteome</keyword>
<dbReference type="AlphaFoldDB" id="A0A7K3WF60"/>
<proteinExistence type="predicted"/>
<dbReference type="RefSeq" id="WP_162392907.1">
    <property type="nucleotide sequence ID" value="NZ_JAABOZ010000003.1"/>
</dbReference>
<dbReference type="SMART" id="SM00226">
    <property type="entry name" value="LMWPc"/>
    <property type="match status" value="1"/>
</dbReference>
<dbReference type="Proteomes" id="UP000470470">
    <property type="component" value="Unassembled WGS sequence"/>
</dbReference>
<dbReference type="InterPro" id="IPR023485">
    <property type="entry name" value="Ptyr_pPase"/>
</dbReference>
<dbReference type="SUPFAM" id="SSF52788">
    <property type="entry name" value="Phosphotyrosine protein phosphatases I"/>
    <property type="match status" value="1"/>
</dbReference>
<gene>
    <name evidence="2" type="ORF">G1H19_13655</name>
</gene>
<evidence type="ECO:0000259" key="1">
    <source>
        <dbReference type="SMART" id="SM00226"/>
    </source>
</evidence>
<organism evidence="2 3">
    <name type="scientific">Goekera deserti</name>
    <dbReference type="NCBI Taxonomy" id="2497753"/>
    <lineage>
        <taxon>Bacteria</taxon>
        <taxon>Bacillati</taxon>
        <taxon>Actinomycetota</taxon>
        <taxon>Actinomycetes</taxon>
        <taxon>Geodermatophilales</taxon>
        <taxon>Geodermatophilaceae</taxon>
        <taxon>Goekera</taxon>
    </lineage>
</organism>
<comment type="caution">
    <text evidence="2">The sequence shown here is derived from an EMBL/GenBank/DDBJ whole genome shotgun (WGS) entry which is preliminary data.</text>
</comment>
<dbReference type="InterPro" id="IPR050438">
    <property type="entry name" value="LMW_PTPase"/>
</dbReference>
<reference evidence="2 3" key="1">
    <citation type="submission" date="2020-02" db="EMBL/GenBank/DDBJ databases">
        <title>The whole genome sequence of CPCC 205119.</title>
        <authorList>
            <person name="Jiang Z."/>
        </authorList>
    </citation>
    <scope>NUCLEOTIDE SEQUENCE [LARGE SCALE GENOMIC DNA]</scope>
    <source>
        <strain evidence="2 3">CPCC 205119</strain>
    </source>
</reference>
<dbReference type="PANTHER" id="PTHR11717">
    <property type="entry name" value="LOW MOLECULAR WEIGHT PROTEIN TYROSINE PHOSPHATASE"/>
    <property type="match status" value="1"/>
</dbReference>
<dbReference type="InterPro" id="IPR036196">
    <property type="entry name" value="Ptyr_pPase_sf"/>
</dbReference>